<dbReference type="InterPro" id="IPR012337">
    <property type="entry name" value="RNaseH-like_sf"/>
</dbReference>
<dbReference type="GeneID" id="20638662"/>
<dbReference type="PANTHER" id="PTHR40866:SF1">
    <property type="entry name" value="BED-TYPE DOMAIN-CONTAINING PROTEIN"/>
    <property type="match status" value="1"/>
</dbReference>
<dbReference type="OMA" id="KSILANX"/>
<keyword evidence="2" id="KW-1185">Reference proteome</keyword>
<dbReference type="PANTHER" id="PTHR40866">
    <property type="entry name" value="BED-TYPE DOMAIN-CONTAINING PROTEIN"/>
    <property type="match status" value="1"/>
</dbReference>
<dbReference type="Proteomes" id="UP000002640">
    <property type="component" value="Unassembled WGS sequence"/>
</dbReference>
<dbReference type="EMBL" id="JH159157">
    <property type="protein sequence ID" value="EGZ11959.1"/>
    <property type="molecule type" value="Genomic_DNA"/>
</dbReference>
<protein>
    <recommendedName>
        <fullName evidence="3">BED-type domain-containing protein</fullName>
    </recommendedName>
</protein>
<accession>G4ZY53</accession>
<sequence length="469" mass="52123">MAPTPAFTNKQVCDFFFKPVLDHQDEPTSFFRCRCSKVRKQDIKTGYTNLMSHVRSQHPNFTAEIANSGMAGGTLIGFVDTKNQTVYSWVDWAVSCNLPFSFPEDETVAKYASVSPISTESLVKYMGLLTKAAEEIIAAILLEKFGIVFDGSTYVVVFAVFAHDGKIEKILLAMPPLVDDEVMDHSAPAHVDFLQTILGFFKCTLASVLYLVGDNCPTNGAVATLMRVPFVGRASHRLSLAVVEYMEAYEPLLNKVQDLMRKLRGLNASASLRPVLRQSTRWSSTFNMVKRYFDLQDAINTLDDSTAALMPTRREENQPKSLLDELKAFESSSKKLQSSEGLSLLDARDIFDALIAEHPGVESHLGTDDAVVHQLEFEDACVGVLLNKTDLLTAQQRALLAPFSVPATSSPVVENKKLGFTDRALKRRRMLREQPQGLLPVHLETILFLKVNRQLWGVKTVADVVNATK</sequence>
<reference evidence="1 2" key="1">
    <citation type="journal article" date="2006" name="Science">
        <title>Phytophthora genome sequences uncover evolutionary origins and mechanisms of pathogenesis.</title>
        <authorList>
            <person name="Tyler B.M."/>
            <person name="Tripathy S."/>
            <person name="Zhang X."/>
            <person name="Dehal P."/>
            <person name="Jiang R.H."/>
            <person name="Aerts A."/>
            <person name="Arredondo F.D."/>
            <person name="Baxter L."/>
            <person name="Bensasson D."/>
            <person name="Beynon J.L."/>
            <person name="Chapman J."/>
            <person name="Damasceno C.M."/>
            <person name="Dorrance A.E."/>
            <person name="Dou D."/>
            <person name="Dickerman A.W."/>
            <person name="Dubchak I.L."/>
            <person name="Garbelotto M."/>
            <person name="Gijzen M."/>
            <person name="Gordon S.G."/>
            <person name="Govers F."/>
            <person name="Grunwald N.J."/>
            <person name="Huang W."/>
            <person name="Ivors K.L."/>
            <person name="Jones R.W."/>
            <person name="Kamoun S."/>
            <person name="Krampis K."/>
            <person name="Lamour K.H."/>
            <person name="Lee M.K."/>
            <person name="McDonald W.H."/>
            <person name="Medina M."/>
            <person name="Meijer H.J."/>
            <person name="Nordberg E.K."/>
            <person name="Maclean D.J."/>
            <person name="Ospina-Giraldo M.D."/>
            <person name="Morris P.F."/>
            <person name="Phuntumart V."/>
            <person name="Putnam N.H."/>
            <person name="Rash S."/>
            <person name="Rose J.K."/>
            <person name="Sakihama Y."/>
            <person name="Salamov A.A."/>
            <person name="Savidor A."/>
            <person name="Scheuring C.F."/>
            <person name="Smith B.M."/>
            <person name="Sobral B.W."/>
            <person name="Terry A."/>
            <person name="Torto-Alalibo T.A."/>
            <person name="Win J."/>
            <person name="Xu Z."/>
            <person name="Zhang H."/>
            <person name="Grigoriev I.V."/>
            <person name="Rokhsar D.S."/>
            <person name="Boore J.L."/>
        </authorList>
    </citation>
    <scope>NUCLEOTIDE SEQUENCE [LARGE SCALE GENOMIC DNA]</scope>
    <source>
        <strain evidence="1 2">P6497</strain>
    </source>
</reference>
<dbReference type="SUPFAM" id="SSF53098">
    <property type="entry name" value="Ribonuclease H-like"/>
    <property type="match status" value="1"/>
</dbReference>
<dbReference type="AlphaFoldDB" id="G4ZY53"/>
<proteinExistence type="predicted"/>
<name>G4ZY53_PHYSP</name>
<evidence type="ECO:0000313" key="2">
    <source>
        <dbReference type="Proteomes" id="UP000002640"/>
    </source>
</evidence>
<evidence type="ECO:0000313" key="1">
    <source>
        <dbReference type="EMBL" id="EGZ11959.1"/>
    </source>
</evidence>
<dbReference type="RefSeq" id="XP_009532292.1">
    <property type="nucleotide sequence ID" value="XM_009533997.1"/>
</dbReference>
<evidence type="ECO:0008006" key="3">
    <source>
        <dbReference type="Google" id="ProtNLM"/>
    </source>
</evidence>
<gene>
    <name evidence="1" type="ORF">PHYSODRAFT_255876</name>
</gene>
<dbReference type="InParanoid" id="G4ZY53"/>
<dbReference type="KEGG" id="psoj:PHYSODRAFT_255876"/>
<organism evidence="1 2">
    <name type="scientific">Phytophthora sojae (strain P6497)</name>
    <name type="common">Soybean stem and root rot agent</name>
    <name type="synonym">Phytophthora megasperma f. sp. glycines</name>
    <dbReference type="NCBI Taxonomy" id="1094619"/>
    <lineage>
        <taxon>Eukaryota</taxon>
        <taxon>Sar</taxon>
        <taxon>Stramenopiles</taxon>
        <taxon>Oomycota</taxon>
        <taxon>Peronosporomycetes</taxon>
        <taxon>Peronosporales</taxon>
        <taxon>Peronosporaceae</taxon>
        <taxon>Phytophthora</taxon>
    </lineage>
</organism>